<keyword evidence="13" id="KW-0067">ATP-binding</keyword>
<keyword evidence="9 23" id="KW-0812">Transmembrane</keyword>
<keyword evidence="18" id="KW-0346">Stress response</keyword>
<dbReference type="InterPro" id="IPR036097">
    <property type="entry name" value="HisK_dim/P_sf"/>
</dbReference>
<evidence type="ECO:0000256" key="7">
    <source>
        <dbReference type="ARBA" id="ARBA00022553"/>
    </source>
</evidence>
<comment type="catalytic activity">
    <reaction evidence="1">
        <text>ATP + protein L-histidine = ADP + protein N-phospho-L-histidine.</text>
        <dbReference type="EC" id="2.7.13.3"/>
    </reaction>
</comment>
<evidence type="ECO:0000256" key="22">
    <source>
        <dbReference type="ARBA" id="ARBA00041776"/>
    </source>
</evidence>
<gene>
    <name evidence="26" type="primary">cusS</name>
    <name evidence="26" type="ORF">CUROG_01115</name>
</gene>
<dbReference type="EC" id="2.7.13.3" evidence="5"/>
<dbReference type="AlphaFoldDB" id="A0A5J6Z3R2"/>
<evidence type="ECO:0000259" key="25">
    <source>
        <dbReference type="PROSITE" id="PS50885"/>
    </source>
</evidence>
<dbReference type="Pfam" id="PF00512">
    <property type="entry name" value="HisKA"/>
    <property type="match status" value="1"/>
</dbReference>
<evidence type="ECO:0000256" key="11">
    <source>
        <dbReference type="ARBA" id="ARBA00022777"/>
    </source>
</evidence>
<dbReference type="Pfam" id="PF00672">
    <property type="entry name" value="HAMP"/>
    <property type="match status" value="1"/>
</dbReference>
<feature type="domain" description="HAMP" evidence="25">
    <location>
        <begin position="206"/>
        <end position="258"/>
    </location>
</feature>
<keyword evidence="10" id="KW-0547">Nucleotide-binding</keyword>
<keyword evidence="17" id="KW-0902">Two-component regulatory system</keyword>
<dbReference type="InterPro" id="IPR004358">
    <property type="entry name" value="Sig_transdc_His_kin-like_C"/>
</dbReference>
<comment type="cofactor">
    <cofactor evidence="3">
        <name>Mg(2+)</name>
        <dbReference type="ChEBI" id="CHEBI:18420"/>
    </cofactor>
</comment>
<evidence type="ECO:0000256" key="10">
    <source>
        <dbReference type="ARBA" id="ARBA00022741"/>
    </source>
</evidence>
<evidence type="ECO:0000256" key="18">
    <source>
        <dbReference type="ARBA" id="ARBA00023016"/>
    </source>
</evidence>
<feature type="transmembrane region" description="Helical" evidence="23">
    <location>
        <begin position="186"/>
        <end position="209"/>
    </location>
</feature>
<feature type="domain" description="Histidine kinase" evidence="24">
    <location>
        <begin position="266"/>
        <end position="496"/>
    </location>
</feature>
<dbReference type="InterPro" id="IPR050980">
    <property type="entry name" value="2C_sensor_his_kinase"/>
</dbReference>
<protein>
    <recommendedName>
        <fullName evidence="21">Signal transduction histidine-protein kinase/phosphatase MprB</fullName>
        <ecNumber evidence="5">2.7.13.3</ecNumber>
    </recommendedName>
    <alternativeName>
        <fullName evidence="22">Mycobacterial persistence regulator B</fullName>
    </alternativeName>
</protein>
<keyword evidence="15" id="KW-0904">Protein phosphatase</keyword>
<dbReference type="Gene3D" id="1.10.287.130">
    <property type="match status" value="1"/>
</dbReference>
<dbReference type="SUPFAM" id="SSF47384">
    <property type="entry name" value="Homodimeric domain of signal transducing histidine kinase"/>
    <property type="match status" value="1"/>
</dbReference>
<keyword evidence="12" id="KW-0378">Hydrolase</keyword>
<dbReference type="EMBL" id="CP045032">
    <property type="protein sequence ID" value="QFQ01624.1"/>
    <property type="molecule type" value="Genomic_DNA"/>
</dbReference>
<keyword evidence="20" id="KW-0464">Manganese</keyword>
<dbReference type="InterPro" id="IPR003660">
    <property type="entry name" value="HAMP_dom"/>
</dbReference>
<dbReference type="SMART" id="SM00388">
    <property type="entry name" value="HisKA"/>
    <property type="match status" value="1"/>
</dbReference>
<evidence type="ECO:0000256" key="13">
    <source>
        <dbReference type="ARBA" id="ARBA00022840"/>
    </source>
</evidence>
<dbReference type="GO" id="GO:0005524">
    <property type="term" value="F:ATP binding"/>
    <property type="evidence" value="ECO:0007669"/>
    <property type="project" value="UniProtKB-KW"/>
</dbReference>
<comment type="subcellular location">
    <subcellularLocation>
        <location evidence="4">Cell membrane</location>
        <topology evidence="4">Multi-pass membrane protein</topology>
    </subcellularLocation>
</comment>
<evidence type="ECO:0000256" key="21">
    <source>
        <dbReference type="ARBA" id="ARBA00040454"/>
    </source>
</evidence>
<dbReference type="PROSITE" id="PS50885">
    <property type="entry name" value="HAMP"/>
    <property type="match status" value="1"/>
</dbReference>
<evidence type="ECO:0000313" key="27">
    <source>
        <dbReference type="Proteomes" id="UP000326711"/>
    </source>
</evidence>
<evidence type="ECO:0000256" key="20">
    <source>
        <dbReference type="ARBA" id="ARBA00023211"/>
    </source>
</evidence>
<dbReference type="Gene3D" id="3.30.565.10">
    <property type="entry name" value="Histidine kinase-like ATPase, C-terminal domain"/>
    <property type="match status" value="1"/>
</dbReference>
<keyword evidence="23" id="KW-0472">Membrane</keyword>
<sequence>MAHTQQGVEPASRPMSARLNIVGWILATVALALIAMVLTLRALLIADVENSANASILQEIDEFEMFLDQAKDPATAKPFTDTERLFKVYLSRQLPGDDESLMAIIDGRIMQVEQPAGPAINWQREGVSAILNDPAASGVYDTSAGNRVHWAKLTLMPESGGVADHFIVAQNTGPALNQTEGVLRTITFVGVGGLLLTTVIAWLVAGRIIGPIRELRRVASNITETDLSSRVPVKGTDENMALAETFNSMLDRIEAVHEKQSRFVDDAGHELRTPITVVRGQLELLEQSDEEQRQRSVELSINELDRMARIVNELLTLAVADRTDFVEKKPVDVADLTIALEDKAQVMAERDWRLTEVCEITAPLDEQRITQAMLEICNNAVRHTNEGDRIDLGSRLEPAEVGEDHDTAGSAAALPGAGVTFWVRDYGEGIPTERLPQLFERFSRFGSSKKGSKRTQGAGLGLSIVQAIAEAHGGRVWVDSEEGEGSTFGVTLPLGEAARVDTVDVTASGGESRKVASRKKDTA</sequence>
<evidence type="ECO:0000259" key="24">
    <source>
        <dbReference type="PROSITE" id="PS50109"/>
    </source>
</evidence>
<comment type="cofactor">
    <cofactor evidence="2">
        <name>Mn(2+)</name>
        <dbReference type="ChEBI" id="CHEBI:29035"/>
    </cofactor>
</comment>
<dbReference type="CDD" id="cd00082">
    <property type="entry name" value="HisKA"/>
    <property type="match status" value="1"/>
</dbReference>
<evidence type="ECO:0000256" key="15">
    <source>
        <dbReference type="ARBA" id="ARBA00022912"/>
    </source>
</evidence>
<feature type="transmembrane region" description="Helical" evidence="23">
    <location>
        <begin position="21"/>
        <end position="44"/>
    </location>
</feature>
<dbReference type="RefSeq" id="WP_236640582.1">
    <property type="nucleotide sequence ID" value="NZ_CP045032.1"/>
</dbReference>
<dbReference type="KEGG" id="cuo:CUROG_01115"/>
<keyword evidence="8 26" id="KW-0808">Transferase</keyword>
<evidence type="ECO:0000256" key="1">
    <source>
        <dbReference type="ARBA" id="ARBA00000085"/>
    </source>
</evidence>
<dbReference type="SMART" id="SM00304">
    <property type="entry name" value="HAMP"/>
    <property type="match status" value="1"/>
</dbReference>
<dbReference type="GO" id="GO:0004721">
    <property type="term" value="F:phosphoprotein phosphatase activity"/>
    <property type="evidence" value="ECO:0007669"/>
    <property type="project" value="UniProtKB-KW"/>
</dbReference>
<evidence type="ECO:0000256" key="23">
    <source>
        <dbReference type="SAM" id="Phobius"/>
    </source>
</evidence>
<dbReference type="SMART" id="SM00387">
    <property type="entry name" value="HATPase_c"/>
    <property type="match status" value="1"/>
</dbReference>
<name>A0A5J6Z3R2_9CORY</name>
<evidence type="ECO:0000256" key="16">
    <source>
        <dbReference type="ARBA" id="ARBA00022989"/>
    </source>
</evidence>
<evidence type="ECO:0000256" key="12">
    <source>
        <dbReference type="ARBA" id="ARBA00022801"/>
    </source>
</evidence>
<dbReference type="Proteomes" id="UP000326711">
    <property type="component" value="Chromosome"/>
</dbReference>
<dbReference type="InterPro" id="IPR003594">
    <property type="entry name" value="HATPase_dom"/>
</dbReference>
<dbReference type="Pfam" id="PF02518">
    <property type="entry name" value="HATPase_c"/>
    <property type="match status" value="1"/>
</dbReference>
<evidence type="ECO:0000256" key="3">
    <source>
        <dbReference type="ARBA" id="ARBA00001946"/>
    </source>
</evidence>
<keyword evidence="19" id="KW-0843">Virulence</keyword>
<dbReference type="SUPFAM" id="SSF55874">
    <property type="entry name" value="ATPase domain of HSP90 chaperone/DNA topoisomerase II/histidine kinase"/>
    <property type="match status" value="1"/>
</dbReference>
<keyword evidence="27" id="KW-1185">Reference proteome</keyword>
<organism evidence="26 27">
    <name type="scientific">Corynebacterium urogenitale</name>
    <dbReference type="NCBI Taxonomy" id="2487892"/>
    <lineage>
        <taxon>Bacteria</taxon>
        <taxon>Bacillati</taxon>
        <taxon>Actinomycetota</taxon>
        <taxon>Actinomycetes</taxon>
        <taxon>Mycobacteriales</taxon>
        <taxon>Corynebacteriaceae</taxon>
        <taxon>Corynebacterium</taxon>
    </lineage>
</organism>
<proteinExistence type="predicted"/>
<evidence type="ECO:0000256" key="14">
    <source>
        <dbReference type="ARBA" id="ARBA00022842"/>
    </source>
</evidence>
<evidence type="ECO:0000256" key="6">
    <source>
        <dbReference type="ARBA" id="ARBA00022475"/>
    </source>
</evidence>
<evidence type="ECO:0000256" key="9">
    <source>
        <dbReference type="ARBA" id="ARBA00022692"/>
    </source>
</evidence>
<keyword evidence="7" id="KW-0597">Phosphoprotein</keyword>
<evidence type="ECO:0000256" key="17">
    <source>
        <dbReference type="ARBA" id="ARBA00023012"/>
    </source>
</evidence>
<dbReference type="PANTHER" id="PTHR44936">
    <property type="entry name" value="SENSOR PROTEIN CREC"/>
    <property type="match status" value="1"/>
</dbReference>
<dbReference type="InterPro" id="IPR036890">
    <property type="entry name" value="HATPase_C_sf"/>
</dbReference>
<dbReference type="GO" id="GO:0000155">
    <property type="term" value="F:phosphorelay sensor kinase activity"/>
    <property type="evidence" value="ECO:0007669"/>
    <property type="project" value="InterPro"/>
</dbReference>
<keyword evidence="6" id="KW-1003">Cell membrane</keyword>
<dbReference type="PRINTS" id="PR00344">
    <property type="entry name" value="BCTRLSENSOR"/>
</dbReference>
<keyword evidence="11 26" id="KW-0418">Kinase</keyword>
<dbReference type="PANTHER" id="PTHR44936:SF9">
    <property type="entry name" value="SENSOR PROTEIN CREC"/>
    <property type="match status" value="1"/>
</dbReference>
<dbReference type="CDD" id="cd06225">
    <property type="entry name" value="HAMP"/>
    <property type="match status" value="1"/>
</dbReference>
<reference evidence="27" key="1">
    <citation type="submission" date="2019-10" db="EMBL/GenBank/DDBJ databases">
        <title>Complete genome sequence of Corynebacterium urogenitalis DSM 108747, isolated from the genital tract of a cow.</title>
        <authorList>
            <person name="Ruckert C."/>
            <person name="Ballas P."/>
            <person name="Wagener K."/>
            <person name="Drillich M."/>
            <person name="Kaempfer P."/>
            <person name="Busse H.-J."/>
            <person name="Ehling-Schulz M."/>
        </authorList>
    </citation>
    <scope>NUCLEOTIDE SEQUENCE [LARGE SCALE GENOMIC DNA]</scope>
    <source>
        <strain evidence="27">LMM 1652</strain>
    </source>
</reference>
<keyword evidence="16 23" id="KW-1133">Transmembrane helix</keyword>
<evidence type="ECO:0000256" key="8">
    <source>
        <dbReference type="ARBA" id="ARBA00022679"/>
    </source>
</evidence>
<dbReference type="SUPFAM" id="SSF158472">
    <property type="entry name" value="HAMP domain-like"/>
    <property type="match status" value="1"/>
</dbReference>
<dbReference type="GO" id="GO:0005886">
    <property type="term" value="C:plasma membrane"/>
    <property type="evidence" value="ECO:0007669"/>
    <property type="project" value="UniProtKB-SubCell"/>
</dbReference>
<dbReference type="Gene3D" id="6.10.340.10">
    <property type="match status" value="1"/>
</dbReference>
<evidence type="ECO:0000256" key="19">
    <source>
        <dbReference type="ARBA" id="ARBA00023026"/>
    </source>
</evidence>
<evidence type="ECO:0000256" key="4">
    <source>
        <dbReference type="ARBA" id="ARBA00004651"/>
    </source>
</evidence>
<dbReference type="InterPro" id="IPR005467">
    <property type="entry name" value="His_kinase_dom"/>
</dbReference>
<evidence type="ECO:0000256" key="5">
    <source>
        <dbReference type="ARBA" id="ARBA00012438"/>
    </source>
</evidence>
<accession>A0A5J6Z3R2</accession>
<evidence type="ECO:0000313" key="26">
    <source>
        <dbReference type="EMBL" id="QFQ01624.1"/>
    </source>
</evidence>
<evidence type="ECO:0000256" key="2">
    <source>
        <dbReference type="ARBA" id="ARBA00001936"/>
    </source>
</evidence>
<keyword evidence="14" id="KW-0460">Magnesium</keyword>
<dbReference type="InterPro" id="IPR003661">
    <property type="entry name" value="HisK_dim/P_dom"/>
</dbReference>
<dbReference type="FunFam" id="1.10.287.130:FF:000001">
    <property type="entry name" value="Two-component sensor histidine kinase"/>
    <property type="match status" value="1"/>
</dbReference>
<dbReference type="PROSITE" id="PS50109">
    <property type="entry name" value="HIS_KIN"/>
    <property type="match status" value="1"/>
</dbReference>